<keyword evidence="2" id="KW-1185">Reference proteome</keyword>
<accession>A0A4U0SJC6</accession>
<reference evidence="1 2" key="1">
    <citation type="submission" date="2019-04" db="EMBL/GenBank/DDBJ databases">
        <title>Streptomyces oryziradicis sp. nov., a novel actinomycete isolated from rhizosphere soil of rice (Oryza sativa L.).</title>
        <authorList>
            <person name="Li C."/>
        </authorList>
    </citation>
    <scope>NUCLEOTIDE SEQUENCE [LARGE SCALE GENOMIC DNA]</scope>
    <source>
        <strain evidence="1 2">NEAU-C40</strain>
    </source>
</reference>
<dbReference type="AlphaFoldDB" id="A0A4U0SJC6"/>
<dbReference type="OrthoDB" id="4350681at2"/>
<sequence length="132" mass="14691">MAAAIWNSFRPGRMICRMRLIGGANVPAVLGPFKAGRLNATWPFGELTVEAGRIRLRVRLFGALVAGPTQWSAQEIAEVFPCRGLFGTSGVGFRVDGRNFYFWTRESPRVLDACEGDGFVVSREVQRESLRR</sequence>
<dbReference type="Proteomes" id="UP000305778">
    <property type="component" value="Unassembled WGS sequence"/>
</dbReference>
<dbReference type="RefSeq" id="WP_136729489.1">
    <property type="nucleotide sequence ID" value="NZ_SUMC01000086.1"/>
</dbReference>
<evidence type="ECO:0000313" key="1">
    <source>
        <dbReference type="EMBL" id="TKA00385.1"/>
    </source>
</evidence>
<proteinExistence type="predicted"/>
<name>A0A4U0SJC6_9ACTN</name>
<evidence type="ECO:0000313" key="2">
    <source>
        <dbReference type="Proteomes" id="UP000305778"/>
    </source>
</evidence>
<dbReference type="EMBL" id="SUMC01000086">
    <property type="protein sequence ID" value="TKA00385.1"/>
    <property type="molecule type" value="Genomic_DNA"/>
</dbReference>
<comment type="caution">
    <text evidence="1">The sequence shown here is derived from an EMBL/GenBank/DDBJ whole genome shotgun (WGS) entry which is preliminary data.</text>
</comment>
<organism evidence="1 2">
    <name type="scientific">Actinacidiphila oryziradicis</name>
    <dbReference type="NCBI Taxonomy" id="2571141"/>
    <lineage>
        <taxon>Bacteria</taxon>
        <taxon>Bacillati</taxon>
        <taxon>Actinomycetota</taxon>
        <taxon>Actinomycetes</taxon>
        <taxon>Kitasatosporales</taxon>
        <taxon>Streptomycetaceae</taxon>
        <taxon>Actinacidiphila</taxon>
    </lineage>
</organism>
<gene>
    <name evidence="1" type="ORF">FCI23_42920</name>
</gene>
<protein>
    <submittedName>
        <fullName evidence="1">Uncharacterized protein</fullName>
    </submittedName>
</protein>